<dbReference type="EMBL" id="MN738778">
    <property type="protein sequence ID" value="QHS84287.1"/>
    <property type="molecule type" value="Genomic_DNA"/>
</dbReference>
<evidence type="ECO:0000256" key="1">
    <source>
        <dbReference type="ARBA" id="ARBA00001974"/>
    </source>
</evidence>
<proteinExistence type="predicted"/>
<organism evidence="8">
    <name type="scientific">viral metagenome</name>
    <dbReference type="NCBI Taxonomy" id="1070528"/>
    <lineage>
        <taxon>unclassified sequences</taxon>
        <taxon>metagenomes</taxon>
        <taxon>organismal metagenomes</taxon>
    </lineage>
</organism>
<keyword evidence="3" id="KW-0285">Flavoprotein</keyword>
<evidence type="ECO:0000256" key="2">
    <source>
        <dbReference type="ARBA" id="ARBA00012512"/>
    </source>
</evidence>
<feature type="domain" description="ERV/ALR sulfhydryl oxidase" evidence="7">
    <location>
        <begin position="4"/>
        <end position="105"/>
    </location>
</feature>
<accession>A0A6C0AWI2</accession>
<evidence type="ECO:0000256" key="5">
    <source>
        <dbReference type="ARBA" id="ARBA00023002"/>
    </source>
</evidence>
<evidence type="ECO:0000256" key="4">
    <source>
        <dbReference type="ARBA" id="ARBA00022827"/>
    </source>
</evidence>
<comment type="cofactor">
    <cofactor evidence="1">
        <name>FAD</name>
        <dbReference type="ChEBI" id="CHEBI:57692"/>
    </cofactor>
</comment>
<keyword evidence="4" id="KW-0274">FAD</keyword>
<protein>
    <recommendedName>
        <fullName evidence="2">thiol oxidase</fullName>
        <ecNumber evidence="2">1.8.3.2</ecNumber>
    </recommendedName>
</protein>
<keyword evidence="5" id="KW-0560">Oxidoreductase</keyword>
<keyword evidence="6" id="KW-1015">Disulfide bond</keyword>
<evidence type="ECO:0000259" key="7">
    <source>
        <dbReference type="PROSITE" id="PS51324"/>
    </source>
</evidence>
<reference evidence="8" key="1">
    <citation type="journal article" date="2020" name="Nature">
        <title>Giant virus diversity and host interactions through global metagenomics.</title>
        <authorList>
            <person name="Schulz F."/>
            <person name="Roux S."/>
            <person name="Paez-Espino D."/>
            <person name="Jungbluth S."/>
            <person name="Walsh D.A."/>
            <person name="Denef V.J."/>
            <person name="McMahon K.D."/>
            <person name="Konstantinidis K.T."/>
            <person name="Eloe-Fadrosh E.A."/>
            <person name="Kyrpides N.C."/>
            <person name="Woyke T."/>
        </authorList>
    </citation>
    <scope>NUCLEOTIDE SEQUENCE</scope>
    <source>
        <strain evidence="8">GVMAG-S-ERX555965-48</strain>
    </source>
</reference>
<dbReference type="EC" id="1.8.3.2" evidence="2"/>
<dbReference type="PROSITE" id="PS51324">
    <property type="entry name" value="ERV_ALR"/>
    <property type="match status" value="1"/>
</dbReference>
<dbReference type="AlphaFoldDB" id="A0A6C0AWI2"/>
<evidence type="ECO:0000256" key="3">
    <source>
        <dbReference type="ARBA" id="ARBA00022630"/>
    </source>
</evidence>
<dbReference type="GO" id="GO:0016972">
    <property type="term" value="F:thiol oxidase activity"/>
    <property type="evidence" value="ECO:0007669"/>
    <property type="project" value="UniProtKB-EC"/>
</dbReference>
<dbReference type="Gene3D" id="1.20.120.310">
    <property type="entry name" value="ERV/ALR sulfhydryl oxidase domain"/>
    <property type="match status" value="1"/>
</dbReference>
<dbReference type="InterPro" id="IPR036774">
    <property type="entry name" value="ERV/ALR_sulphydryl_oxid_sf"/>
</dbReference>
<evidence type="ECO:0000256" key="6">
    <source>
        <dbReference type="ARBA" id="ARBA00023157"/>
    </source>
</evidence>
<dbReference type="SUPFAM" id="SSF69000">
    <property type="entry name" value="FAD-dependent thiol oxidase"/>
    <property type="match status" value="1"/>
</dbReference>
<sequence>MSLYSLMTDTWGPPTWEFIHNLADKIDDSIFEKVKITVWNNLLIIIKNLPCKYCSQHAYGLLRKVDAKTIYNKEILKKLLYRFHNVVNVKLKKEICDYEILSKYETIPIKESAYRLIISWKKVANKMTIHEFKDKYELLKVTDEIKKWIINNKHIFIEFE</sequence>
<dbReference type="InterPro" id="IPR017905">
    <property type="entry name" value="ERV/ALR_sulphydryl_oxidase"/>
</dbReference>
<dbReference type="Pfam" id="PF04777">
    <property type="entry name" value="Evr1_Alr"/>
    <property type="match status" value="1"/>
</dbReference>
<name>A0A6C0AWI2_9ZZZZ</name>
<evidence type="ECO:0000313" key="8">
    <source>
        <dbReference type="EMBL" id="QHS84287.1"/>
    </source>
</evidence>